<evidence type="ECO:0000256" key="1">
    <source>
        <dbReference type="SAM" id="MobiDB-lite"/>
    </source>
</evidence>
<feature type="compositionally biased region" description="Low complexity" evidence="1">
    <location>
        <begin position="51"/>
        <end position="61"/>
    </location>
</feature>
<protein>
    <submittedName>
        <fullName evidence="2">Uncharacterized protein</fullName>
    </submittedName>
</protein>
<comment type="caution">
    <text evidence="2">The sequence shown here is derived from an EMBL/GenBank/DDBJ whole genome shotgun (WGS) entry which is preliminary data.</text>
</comment>
<organism evidence="2 3">
    <name type="scientific">Glycine soja</name>
    <name type="common">Wild soybean</name>
    <dbReference type="NCBI Taxonomy" id="3848"/>
    <lineage>
        <taxon>Eukaryota</taxon>
        <taxon>Viridiplantae</taxon>
        <taxon>Streptophyta</taxon>
        <taxon>Embryophyta</taxon>
        <taxon>Tracheophyta</taxon>
        <taxon>Spermatophyta</taxon>
        <taxon>Magnoliopsida</taxon>
        <taxon>eudicotyledons</taxon>
        <taxon>Gunneridae</taxon>
        <taxon>Pentapetalae</taxon>
        <taxon>rosids</taxon>
        <taxon>fabids</taxon>
        <taxon>Fabales</taxon>
        <taxon>Fabaceae</taxon>
        <taxon>Papilionoideae</taxon>
        <taxon>50 kb inversion clade</taxon>
        <taxon>NPAAA clade</taxon>
        <taxon>indigoferoid/millettioid clade</taxon>
        <taxon>Phaseoleae</taxon>
        <taxon>Glycine</taxon>
        <taxon>Glycine subgen. Soja</taxon>
    </lineage>
</organism>
<feature type="compositionally biased region" description="Acidic residues" evidence="1">
    <location>
        <begin position="364"/>
        <end position="377"/>
    </location>
</feature>
<gene>
    <name evidence="2" type="ORF">D0Y65_026565</name>
</gene>
<feature type="compositionally biased region" description="Acidic residues" evidence="1">
    <location>
        <begin position="386"/>
        <end position="402"/>
    </location>
</feature>
<proteinExistence type="predicted"/>
<evidence type="ECO:0000313" key="2">
    <source>
        <dbReference type="EMBL" id="RZB86553.1"/>
    </source>
</evidence>
<feature type="region of interest" description="Disordered" evidence="1">
    <location>
        <begin position="47"/>
        <end position="70"/>
    </location>
</feature>
<feature type="region of interest" description="Disordered" evidence="1">
    <location>
        <begin position="363"/>
        <end position="429"/>
    </location>
</feature>
<keyword evidence="3" id="KW-1185">Reference proteome</keyword>
<name>A0A445IKH9_GLYSO</name>
<accession>A0A445IKH9</accession>
<reference evidence="2 3" key="1">
    <citation type="submission" date="2018-09" db="EMBL/GenBank/DDBJ databases">
        <title>A high-quality reference genome of wild soybean provides a powerful tool to mine soybean genomes.</title>
        <authorList>
            <person name="Xie M."/>
            <person name="Chung C.Y.L."/>
            <person name="Li M.-W."/>
            <person name="Wong F.-L."/>
            <person name="Chan T.-F."/>
            <person name="Lam H.-M."/>
        </authorList>
    </citation>
    <scope>NUCLEOTIDE SEQUENCE [LARGE SCALE GENOMIC DNA]</scope>
    <source>
        <strain evidence="3">cv. W05</strain>
        <tissue evidence="2">Hypocotyl of etiolated seedlings</tissue>
    </source>
</reference>
<dbReference type="Proteomes" id="UP000289340">
    <property type="component" value="Chromosome 10"/>
</dbReference>
<dbReference type="AlphaFoldDB" id="A0A445IKH9"/>
<evidence type="ECO:0000313" key="3">
    <source>
        <dbReference type="Proteomes" id="UP000289340"/>
    </source>
</evidence>
<sequence>MRHNTDLVLHLRWIYKLVGISLGIRLKHSADLGLLLHRLLRPPWRRKRRGSCGPSFGSSSSTKKRKLSNKANIGSRNKKFKNDDDYEVWKIKKVLEKSNIGTMRRLILRREMEEEFVLSVLGDDADQIDSGVSVQIWDVDTKSILSCFQEMGFFKKLCIHWCDILFHSERFDIYIAYFRKWAPTGAEKREELEPEKRHANRDRVLAFKKSNFSLLVAGYEVTSRGRGGPLFAPLKMGQVATPNFAHHFYSKLQKEAIFGVVKCTSMLWDFEFQEFAESMLNLTCLITLVEMMGRVNLGLNVRMVVIKCLCIVGYGKEWYLEICRGSQETLGTSGGVLLPKTKLDQSRPNPGIVMESVQVIEVSSSEEDPEEDLEELSPEPVVDALDFPEDDEDPLPDVDSPEDIMSASEADSTEESGPEGTTNSEDSSS</sequence>
<dbReference type="EMBL" id="QZWG01000010">
    <property type="protein sequence ID" value="RZB86553.1"/>
    <property type="molecule type" value="Genomic_DNA"/>
</dbReference>
<feature type="compositionally biased region" description="Polar residues" evidence="1">
    <location>
        <begin position="419"/>
        <end position="429"/>
    </location>
</feature>